<evidence type="ECO:0000256" key="6">
    <source>
        <dbReference type="ARBA" id="ARBA00048477"/>
    </source>
</evidence>
<name>A0A813BQ77_9DINO</name>
<comment type="catalytic activity">
    <reaction evidence="6">
        <text>a medium-chain fatty acid + ATP + CoA = a medium-chain fatty acyl-CoA + AMP + diphosphate</text>
        <dbReference type="Rhea" id="RHEA:48340"/>
        <dbReference type="ChEBI" id="CHEBI:30616"/>
        <dbReference type="ChEBI" id="CHEBI:33019"/>
        <dbReference type="ChEBI" id="CHEBI:57287"/>
        <dbReference type="ChEBI" id="CHEBI:59558"/>
        <dbReference type="ChEBI" id="CHEBI:90546"/>
        <dbReference type="ChEBI" id="CHEBI:456215"/>
        <dbReference type="EC" id="6.2.1.2"/>
    </reaction>
    <physiologicalReaction direction="left-to-right" evidence="6">
        <dbReference type="Rhea" id="RHEA:48341"/>
    </physiologicalReaction>
</comment>
<dbReference type="Pfam" id="PF00501">
    <property type="entry name" value="AMP-binding"/>
    <property type="match status" value="1"/>
</dbReference>
<dbReference type="GO" id="GO:0004321">
    <property type="term" value="F:fatty-acyl-CoA synthase activity"/>
    <property type="evidence" value="ECO:0007669"/>
    <property type="project" value="TreeGrafter"/>
</dbReference>
<evidence type="ECO:0000313" key="11">
    <source>
        <dbReference type="Proteomes" id="UP000601435"/>
    </source>
</evidence>
<dbReference type="InterPro" id="IPR035940">
    <property type="entry name" value="CAP_sf"/>
</dbReference>
<dbReference type="Gene3D" id="3.40.33.10">
    <property type="entry name" value="CAP"/>
    <property type="match status" value="1"/>
</dbReference>
<dbReference type="InterPro" id="IPR000873">
    <property type="entry name" value="AMP-dep_synth/lig_dom"/>
</dbReference>
<evidence type="ECO:0000256" key="1">
    <source>
        <dbReference type="ARBA" id="ARBA00006432"/>
    </source>
</evidence>
<dbReference type="AlphaFoldDB" id="A0A813BQ77"/>
<evidence type="ECO:0000259" key="9">
    <source>
        <dbReference type="Pfam" id="PF00501"/>
    </source>
</evidence>
<keyword evidence="4" id="KW-0067">ATP-binding</keyword>
<evidence type="ECO:0000256" key="2">
    <source>
        <dbReference type="ARBA" id="ARBA00022598"/>
    </source>
</evidence>
<dbReference type="GO" id="GO:0031956">
    <property type="term" value="F:medium-chain fatty acid-CoA ligase activity"/>
    <property type="evidence" value="ECO:0007669"/>
    <property type="project" value="UniProtKB-EC"/>
</dbReference>
<evidence type="ECO:0000256" key="3">
    <source>
        <dbReference type="ARBA" id="ARBA00022741"/>
    </source>
</evidence>
<feature type="chain" id="PRO_5032740278" description="medium-chain acyl-CoA ligase" evidence="7">
    <location>
        <begin position="17"/>
        <end position="337"/>
    </location>
</feature>
<accession>A0A813BQ77</accession>
<dbReference type="EC" id="6.2.1.2" evidence="5"/>
<dbReference type="PANTHER" id="PTHR43605:SF10">
    <property type="entry name" value="ACYL-COA SYNTHETASE MEDIUM CHAIN FAMILY MEMBER 3"/>
    <property type="match status" value="1"/>
</dbReference>
<dbReference type="InterPro" id="IPR014044">
    <property type="entry name" value="CAP_dom"/>
</dbReference>
<feature type="non-terminal residue" evidence="10">
    <location>
        <position position="1"/>
    </location>
</feature>
<organism evidence="10 11">
    <name type="scientific">Symbiodinium necroappetens</name>
    <dbReference type="NCBI Taxonomy" id="1628268"/>
    <lineage>
        <taxon>Eukaryota</taxon>
        <taxon>Sar</taxon>
        <taxon>Alveolata</taxon>
        <taxon>Dinophyceae</taxon>
        <taxon>Suessiales</taxon>
        <taxon>Symbiodiniaceae</taxon>
        <taxon>Symbiodinium</taxon>
    </lineage>
</organism>
<feature type="domain" description="AMP-dependent synthetase/ligase" evidence="9">
    <location>
        <begin position="180"/>
        <end position="301"/>
    </location>
</feature>
<dbReference type="OrthoDB" id="6614653at2759"/>
<feature type="non-terminal residue" evidence="10">
    <location>
        <position position="337"/>
    </location>
</feature>
<proteinExistence type="inferred from homology"/>
<keyword evidence="11" id="KW-1185">Reference proteome</keyword>
<dbReference type="Pfam" id="PF00188">
    <property type="entry name" value="CAP"/>
    <property type="match status" value="1"/>
</dbReference>
<keyword evidence="7" id="KW-0732">Signal</keyword>
<comment type="similarity">
    <text evidence="1">Belongs to the ATP-dependent AMP-binding enzyme family.</text>
</comment>
<evidence type="ECO:0000256" key="7">
    <source>
        <dbReference type="SAM" id="SignalP"/>
    </source>
</evidence>
<feature type="domain" description="SCP" evidence="8">
    <location>
        <begin position="43"/>
        <end position="157"/>
    </location>
</feature>
<protein>
    <recommendedName>
        <fullName evidence="5">medium-chain acyl-CoA ligase</fullName>
        <ecNumber evidence="5">6.2.1.2</ecNumber>
    </recommendedName>
</protein>
<evidence type="ECO:0000259" key="8">
    <source>
        <dbReference type="Pfam" id="PF00188"/>
    </source>
</evidence>
<evidence type="ECO:0000313" key="10">
    <source>
        <dbReference type="EMBL" id="CAE7915553.1"/>
    </source>
</evidence>
<dbReference type="SUPFAM" id="SSF56801">
    <property type="entry name" value="Acetyl-CoA synthetase-like"/>
    <property type="match status" value="1"/>
</dbReference>
<dbReference type="Proteomes" id="UP000601435">
    <property type="component" value="Unassembled WGS sequence"/>
</dbReference>
<dbReference type="CDD" id="cd05379">
    <property type="entry name" value="CAP_bacterial"/>
    <property type="match status" value="1"/>
</dbReference>
<dbReference type="InterPro" id="IPR051087">
    <property type="entry name" value="Mitochondrial_ACSM"/>
</dbReference>
<feature type="signal peptide" evidence="7">
    <location>
        <begin position="1"/>
        <end position="16"/>
    </location>
</feature>
<dbReference type="GO" id="GO:0006633">
    <property type="term" value="P:fatty acid biosynthetic process"/>
    <property type="evidence" value="ECO:0007669"/>
    <property type="project" value="TreeGrafter"/>
</dbReference>
<dbReference type="GO" id="GO:0006637">
    <property type="term" value="P:acyl-CoA metabolic process"/>
    <property type="evidence" value="ECO:0007669"/>
    <property type="project" value="TreeGrafter"/>
</dbReference>
<dbReference type="SUPFAM" id="SSF55797">
    <property type="entry name" value="PR-1-like"/>
    <property type="match status" value="1"/>
</dbReference>
<gene>
    <name evidence="10" type="primary">ACSM3</name>
    <name evidence="10" type="ORF">SNEC2469_LOCUS31373</name>
</gene>
<evidence type="ECO:0000256" key="4">
    <source>
        <dbReference type="ARBA" id="ARBA00022840"/>
    </source>
</evidence>
<keyword evidence="2" id="KW-0436">Ligase</keyword>
<reference evidence="10" key="1">
    <citation type="submission" date="2021-02" db="EMBL/GenBank/DDBJ databases">
        <authorList>
            <person name="Dougan E. K."/>
            <person name="Rhodes N."/>
            <person name="Thang M."/>
            <person name="Chan C."/>
        </authorList>
    </citation>
    <scope>NUCLEOTIDE SEQUENCE</scope>
</reference>
<evidence type="ECO:0000256" key="5">
    <source>
        <dbReference type="ARBA" id="ARBA00039009"/>
    </source>
</evidence>
<dbReference type="InterPro" id="IPR042099">
    <property type="entry name" value="ANL_N_sf"/>
</dbReference>
<dbReference type="GO" id="GO:0005524">
    <property type="term" value="F:ATP binding"/>
    <property type="evidence" value="ECO:0007669"/>
    <property type="project" value="UniProtKB-KW"/>
</dbReference>
<comment type="caution">
    <text evidence="10">The sequence shown here is derived from an EMBL/GenBank/DDBJ whole genome shotgun (WGS) entry which is preliminary data.</text>
</comment>
<dbReference type="Gene3D" id="3.40.50.12780">
    <property type="entry name" value="N-terminal domain of ligase-like"/>
    <property type="match status" value="1"/>
</dbReference>
<keyword evidence="3" id="KW-0547">Nucleotide-binding</keyword>
<dbReference type="EMBL" id="CAJNJA010075714">
    <property type="protein sequence ID" value="CAE7915553.1"/>
    <property type="molecule type" value="Genomic_DNA"/>
</dbReference>
<dbReference type="PANTHER" id="PTHR43605">
    <property type="entry name" value="ACYL-COENZYME A SYNTHETASE"/>
    <property type="match status" value="1"/>
</dbReference>
<sequence>LACLALTGLLVAACMPERSVVPPYYKDMARVDAAVDAPSAQQMISSYRQSNGAGSLTIDPALMRAAQAQAAAMARAGDVKASLSAGNGLAARLGAVGETNTYAVENVSAGYRTLAEAFSGWRDSPKHNAVMLDDRATRMGIATAYASGSKHKVFWSLVLAAPPTVPATCNIAELACGRFAVREPERIALLHRRADGETERWSYGALQAASGRFANALAAKGVTRGERVALLLPQAPETLIAHLAIYRMGAIAVPLASLFGAEALRYRLEHSGAAAIVTDAAGLAKLEALGDALPELRLRIVTGEVAGALPEGTSGFDALLAAAREDFETLATGPDDP</sequence>